<dbReference type="SUPFAM" id="SSF55729">
    <property type="entry name" value="Acyl-CoA N-acyltransferases (Nat)"/>
    <property type="match status" value="1"/>
</dbReference>
<evidence type="ECO:0000313" key="4">
    <source>
        <dbReference type="EMBL" id="MEZ7515739.1"/>
    </source>
</evidence>
<dbReference type="PROSITE" id="PS51186">
    <property type="entry name" value="GNAT"/>
    <property type="match status" value="1"/>
</dbReference>
<dbReference type="RefSeq" id="WP_371570332.1">
    <property type="nucleotide sequence ID" value="NZ_JASMRN010000008.1"/>
</dbReference>
<proteinExistence type="predicted"/>
<sequence>MNQIVRTTPDNIDFKRLIELLDIDIQKRDGDEHVFYAQFNKTDSIKNAVVVYVDEVAVGCGAFKLYKDEIAEIKRMYVDLQMRGKGIASKILIELENWAREEGYTSAILETGHNFPEAVALYQKNEFVITENYGQYIGIADSICFQKDL</sequence>
<dbReference type="CDD" id="cd04301">
    <property type="entry name" value="NAT_SF"/>
    <property type="match status" value="1"/>
</dbReference>
<keyword evidence="5" id="KW-1185">Reference proteome</keyword>
<feature type="domain" description="N-acetyltransferase" evidence="3">
    <location>
        <begin position="3"/>
        <end position="149"/>
    </location>
</feature>
<keyword evidence="1" id="KW-0808">Transferase</keyword>
<dbReference type="PANTHER" id="PTHR43877:SF2">
    <property type="entry name" value="AMINOALKYLPHOSPHONATE N-ACETYLTRANSFERASE-RELATED"/>
    <property type="match status" value="1"/>
</dbReference>
<name>A0ABV4KDL7_9FLAO</name>
<gene>
    <name evidence="4" type="ORF">QO192_10655</name>
</gene>
<dbReference type="PANTHER" id="PTHR43877">
    <property type="entry name" value="AMINOALKYLPHOSPHONATE N-ACETYLTRANSFERASE-RELATED-RELATED"/>
    <property type="match status" value="1"/>
</dbReference>
<evidence type="ECO:0000313" key="5">
    <source>
        <dbReference type="Proteomes" id="UP001568894"/>
    </source>
</evidence>
<dbReference type="InterPro" id="IPR000182">
    <property type="entry name" value="GNAT_dom"/>
</dbReference>
<dbReference type="Pfam" id="PF00583">
    <property type="entry name" value="Acetyltransf_1"/>
    <property type="match status" value="1"/>
</dbReference>
<dbReference type="InterPro" id="IPR016181">
    <property type="entry name" value="Acyl_CoA_acyltransferase"/>
</dbReference>
<reference evidence="4 5" key="1">
    <citation type="submission" date="2023-05" db="EMBL/GenBank/DDBJ databases">
        <title>Adaptations of aquatic viruses from atmosphere-close ecosystems of the Central Arctic Ocean.</title>
        <authorList>
            <person name="Rahlff J."/>
            <person name="Holmfeldt K."/>
        </authorList>
    </citation>
    <scope>NUCLEOTIDE SEQUENCE [LARGE SCALE GENOMIC DNA]</scope>
    <source>
        <strain evidence="4 5">Arc14</strain>
    </source>
</reference>
<dbReference type="Proteomes" id="UP001568894">
    <property type="component" value="Unassembled WGS sequence"/>
</dbReference>
<evidence type="ECO:0000256" key="2">
    <source>
        <dbReference type="ARBA" id="ARBA00023315"/>
    </source>
</evidence>
<dbReference type="InterPro" id="IPR050832">
    <property type="entry name" value="Bact_Acetyltransf"/>
</dbReference>
<protein>
    <submittedName>
        <fullName evidence="4">GNAT family N-acetyltransferase</fullName>
    </submittedName>
</protein>
<evidence type="ECO:0000256" key="1">
    <source>
        <dbReference type="ARBA" id="ARBA00022679"/>
    </source>
</evidence>
<keyword evidence="2" id="KW-0012">Acyltransferase</keyword>
<comment type="caution">
    <text evidence="4">The sequence shown here is derived from an EMBL/GenBank/DDBJ whole genome shotgun (WGS) entry which is preliminary data.</text>
</comment>
<accession>A0ABV4KDL7</accession>
<evidence type="ECO:0000259" key="3">
    <source>
        <dbReference type="PROSITE" id="PS51186"/>
    </source>
</evidence>
<dbReference type="Gene3D" id="3.40.630.30">
    <property type="match status" value="1"/>
</dbReference>
<organism evidence="4 5">
    <name type="scientific">Flavobacterium frigidarium</name>
    <dbReference type="NCBI Taxonomy" id="99286"/>
    <lineage>
        <taxon>Bacteria</taxon>
        <taxon>Pseudomonadati</taxon>
        <taxon>Bacteroidota</taxon>
        <taxon>Flavobacteriia</taxon>
        <taxon>Flavobacteriales</taxon>
        <taxon>Flavobacteriaceae</taxon>
        <taxon>Flavobacterium</taxon>
    </lineage>
</organism>
<dbReference type="EMBL" id="JASMRN010000008">
    <property type="protein sequence ID" value="MEZ7515739.1"/>
    <property type="molecule type" value="Genomic_DNA"/>
</dbReference>